<name>A0ABR1QPF5_9PEZI</name>
<dbReference type="RefSeq" id="XP_066703931.1">
    <property type="nucleotide sequence ID" value="XM_066838867.1"/>
</dbReference>
<dbReference type="InterPro" id="IPR038883">
    <property type="entry name" value="AN11006-like"/>
</dbReference>
<dbReference type="Proteomes" id="UP001391051">
    <property type="component" value="Unassembled WGS sequence"/>
</dbReference>
<dbReference type="EMBL" id="JAQQWE010000002">
    <property type="protein sequence ID" value="KAK7961820.1"/>
    <property type="molecule type" value="Genomic_DNA"/>
</dbReference>
<proteinExistence type="predicted"/>
<organism evidence="1 2">
    <name type="scientific">Apiospora aurea</name>
    <dbReference type="NCBI Taxonomy" id="335848"/>
    <lineage>
        <taxon>Eukaryota</taxon>
        <taxon>Fungi</taxon>
        <taxon>Dikarya</taxon>
        <taxon>Ascomycota</taxon>
        <taxon>Pezizomycotina</taxon>
        <taxon>Sordariomycetes</taxon>
        <taxon>Xylariomycetidae</taxon>
        <taxon>Amphisphaeriales</taxon>
        <taxon>Apiosporaceae</taxon>
        <taxon>Apiospora</taxon>
    </lineage>
</organism>
<evidence type="ECO:0000313" key="1">
    <source>
        <dbReference type="EMBL" id="KAK7961820.1"/>
    </source>
</evidence>
<dbReference type="GeneID" id="92071929"/>
<sequence>MANNYTIPFLSLPPELRNMIYYLALGDLKISYGPTTCTALAPPALTQTNRQARAETLSLYYSQNSFHFALPLPGGPSAFERWCAAMAPHFPLITRCISFTHAKMAEPRHWRAKPFDYQVGFELSSERGPDDPRRVGGGGGHDEGALDVNDTYTLSRACFRMLLAQAGPFCYMAGRKAAVDAVVKALCAVAPLCTRVNSRIYFSWSMPYLSRPAFAR</sequence>
<accession>A0ABR1QPF5</accession>
<keyword evidence="2" id="KW-1185">Reference proteome</keyword>
<evidence type="ECO:0000313" key="2">
    <source>
        <dbReference type="Proteomes" id="UP001391051"/>
    </source>
</evidence>
<dbReference type="PANTHER" id="PTHR42085:SF1">
    <property type="entry name" value="F-BOX DOMAIN-CONTAINING PROTEIN"/>
    <property type="match status" value="1"/>
</dbReference>
<gene>
    <name evidence="1" type="ORF">PG986_002645</name>
</gene>
<dbReference type="PANTHER" id="PTHR42085">
    <property type="entry name" value="F-BOX DOMAIN-CONTAINING PROTEIN"/>
    <property type="match status" value="1"/>
</dbReference>
<comment type="caution">
    <text evidence="1">The sequence shown here is derived from an EMBL/GenBank/DDBJ whole genome shotgun (WGS) entry which is preliminary data.</text>
</comment>
<protein>
    <recommendedName>
        <fullName evidence="3">F-box domain-containing protein</fullName>
    </recommendedName>
</protein>
<evidence type="ECO:0008006" key="3">
    <source>
        <dbReference type="Google" id="ProtNLM"/>
    </source>
</evidence>
<reference evidence="1 2" key="1">
    <citation type="submission" date="2023-01" db="EMBL/GenBank/DDBJ databases">
        <title>Analysis of 21 Apiospora genomes using comparative genomics revels a genus with tremendous synthesis potential of carbohydrate active enzymes and secondary metabolites.</title>
        <authorList>
            <person name="Sorensen T."/>
        </authorList>
    </citation>
    <scope>NUCLEOTIDE SEQUENCE [LARGE SCALE GENOMIC DNA]</scope>
    <source>
        <strain evidence="1 2">CBS 24483</strain>
    </source>
</reference>